<dbReference type="InterPro" id="IPR036638">
    <property type="entry name" value="HLH_DNA-bd_sf"/>
</dbReference>
<evidence type="ECO:0000256" key="2">
    <source>
        <dbReference type="ARBA" id="ARBA00011738"/>
    </source>
</evidence>
<feature type="domain" description="BHLH" evidence="8">
    <location>
        <begin position="89"/>
        <end position="141"/>
    </location>
</feature>
<comment type="subunit">
    <text evidence="2">Homodimer.</text>
</comment>
<evidence type="ECO:0000313" key="10">
    <source>
        <dbReference type="EMBL" id="KAK9927377.1"/>
    </source>
</evidence>
<comment type="caution">
    <text evidence="10">The sequence shown here is derived from an EMBL/GenBank/DDBJ whole genome shotgun (WGS) entry which is preliminary data.</text>
</comment>
<gene>
    <name evidence="9" type="ORF">M0R45_024557</name>
    <name evidence="10" type="ORF">M0R45_024562</name>
</gene>
<keyword evidence="11" id="KW-1185">Reference proteome</keyword>
<sequence length="265" mass="30381">MDYIPSNILQFDQALGHDGELLQIQHKIRENHVRLQPLSTDHSDKKEGPHHHDHLMSQRQINFDQPKRKESFTFGEIVDNQNPKENKKVKKIMHRDIERQRRQEMATLYASLRSHLPLEYLKGKRSISDHVHQAANYIKHLQKNIEELRDKRDELKKSSNISGTCSTVVENSQCPSIMGDSVIFVRPASIGVEVVVNTSCKQGLPLSRVIDILVGEGLSIVSCTSAKINQRLIYTLKSEVRDEGSIDVHELQHRLKKCTSEPGFR</sequence>
<dbReference type="GO" id="GO:0000977">
    <property type="term" value="F:RNA polymerase II transcription regulatory region sequence-specific DNA binding"/>
    <property type="evidence" value="ECO:0007669"/>
    <property type="project" value="TreeGrafter"/>
</dbReference>
<dbReference type="PANTHER" id="PTHR13935">
    <property type="entry name" value="ACHAETE-SCUTE TRANSCRIPTION FACTOR-RELATED"/>
    <property type="match status" value="1"/>
</dbReference>
<protein>
    <recommendedName>
        <fullName evidence="8">BHLH domain-containing protein</fullName>
    </recommendedName>
</protein>
<keyword evidence="3" id="KW-0805">Transcription regulation</keyword>
<dbReference type="EMBL" id="JBEDUW010000005">
    <property type="protein sequence ID" value="KAK9927377.1"/>
    <property type="molecule type" value="Genomic_DNA"/>
</dbReference>
<evidence type="ECO:0000313" key="9">
    <source>
        <dbReference type="EMBL" id="KAK9927372.1"/>
    </source>
</evidence>
<dbReference type="InterPro" id="IPR011598">
    <property type="entry name" value="bHLH_dom"/>
</dbReference>
<evidence type="ECO:0000259" key="8">
    <source>
        <dbReference type="PROSITE" id="PS50888"/>
    </source>
</evidence>
<comment type="subcellular location">
    <subcellularLocation>
        <location evidence="1">Nucleus</location>
    </subcellularLocation>
</comment>
<evidence type="ECO:0000256" key="6">
    <source>
        <dbReference type="ARBA" id="ARBA00023242"/>
    </source>
</evidence>
<evidence type="ECO:0000256" key="3">
    <source>
        <dbReference type="ARBA" id="ARBA00023015"/>
    </source>
</evidence>
<dbReference type="EMBL" id="JBEDUW010000005">
    <property type="protein sequence ID" value="KAK9927372.1"/>
    <property type="molecule type" value="Genomic_DNA"/>
</dbReference>
<dbReference type="InterPro" id="IPR015660">
    <property type="entry name" value="MASH1/Ascl1a-like"/>
</dbReference>
<dbReference type="Proteomes" id="UP001457282">
    <property type="component" value="Unassembled WGS sequence"/>
</dbReference>
<dbReference type="AlphaFoldDB" id="A0AAW1WVG4"/>
<keyword evidence="6" id="KW-0539">Nucleus</keyword>
<evidence type="ECO:0000313" key="11">
    <source>
        <dbReference type="Proteomes" id="UP001457282"/>
    </source>
</evidence>
<dbReference type="SMART" id="SM00353">
    <property type="entry name" value="HLH"/>
    <property type="match status" value="1"/>
</dbReference>
<dbReference type="GO" id="GO:0000981">
    <property type="term" value="F:DNA-binding transcription factor activity, RNA polymerase II-specific"/>
    <property type="evidence" value="ECO:0007669"/>
    <property type="project" value="TreeGrafter"/>
</dbReference>
<proteinExistence type="predicted"/>
<evidence type="ECO:0000256" key="4">
    <source>
        <dbReference type="ARBA" id="ARBA00023125"/>
    </source>
</evidence>
<dbReference type="FunFam" id="4.10.280.10:FF:000085">
    <property type="entry name" value="Transcription factor bHLH126"/>
    <property type="match status" value="1"/>
</dbReference>
<keyword evidence="4" id="KW-0238">DNA-binding</keyword>
<accession>A0AAW1WVG4</accession>
<dbReference type="PROSITE" id="PS50888">
    <property type="entry name" value="BHLH"/>
    <property type="match status" value="1"/>
</dbReference>
<name>A0AAW1WVG4_RUBAR</name>
<reference evidence="10 11" key="1">
    <citation type="journal article" date="2023" name="G3 (Bethesda)">
        <title>A chromosome-length genome assembly and annotation of blackberry (Rubus argutus, cv. 'Hillquist').</title>
        <authorList>
            <person name="Bruna T."/>
            <person name="Aryal R."/>
            <person name="Dudchenko O."/>
            <person name="Sargent D.J."/>
            <person name="Mead D."/>
            <person name="Buti M."/>
            <person name="Cavallini A."/>
            <person name="Hytonen T."/>
            <person name="Andres J."/>
            <person name="Pham M."/>
            <person name="Weisz D."/>
            <person name="Mascagni F."/>
            <person name="Usai G."/>
            <person name="Natali L."/>
            <person name="Bassil N."/>
            <person name="Fernandez G.E."/>
            <person name="Lomsadze A."/>
            <person name="Armour M."/>
            <person name="Olukolu B."/>
            <person name="Poorten T."/>
            <person name="Britton C."/>
            <person name="Davik J."/>
            <person name="Ashrafi H."/>
            <person name="Aiden E.L."/>
            <person name="Borodovsky M."/>
            <person name="Worthington M."/>
        </authorList>
    </citation>
    <scope>NUCLEOTIDE SEQUENCE [LARGE SCALE GENOMIC DNA]</scope>
    <source>
        <strain evidence="10">PI 553951</strain>
    </source>
</reference>
<dbReference type="GO" id="GO:0090575">
    <property type="term" value="C:RNA polymerase II transcription regulator complex"/>
    <property type="evidence" value="ECO:0007669"/>
    <property type="project" value="TreeGrafter"/>
</dbReference>
<evidence type="ECO:0000256" key="5">
    <source>
        <dbReference type="ARBA" id="ARBA00023163"/>
    </source>
</evidence>
<keyword evidence="7" id="KW-0175">Coiled coil</keyword>
<dbReference type="SUPFAM" id="SSF47459">
    <property type="entry name" value="HLH, helix-loop-helix DNA-binding domain"/>
    <property type="match status" value="1"/>
</dbReference>
<evidence type="ECO:0000256" key="1">
    <source>
        <dbReference type="ARBA" id="ARBA00004123"/>
    </source>
</evidence>
<dbReference type="PANTHER" id="PTHR13935:SF155">
    <property type="entry name" value="TRANSCRIPTION FACTOR BHLH120-LIKE"/>
    <property type="match status" value="1"/>
</dbReference>
<dbReference type="CDD" id="cd18914">
    <property type="entry name" value="bHLH_AtORG2_like"/>
    <property type="match status" value="1"/>
</dbReference>
<keyword evidence="5" id="KW-0804">Transcription</keyword>
<dbReference type="Pfam" id="PF00010">
    <property type="entry name" value="HLH"/>
    <property type="match status" value="1"/>
</dbReference>
<organism evidence="10 11">
    <name type="scientific">Rubus argutus</name>
    <name type="common">Southern blackberry</name>
    <dbReference type="NCBI Taxonomy" id="59490"/>
    <lineage>
        <taxon>Eukaryota</taxon>
        <taxon>Viridiplantae</taxon>
        <taxon>Streptophyta</taxon>
        <taxon>Embryophyta</taxon>
        <taxon>Tracheophyta</taxon>
        <taxon>Spermatophyta</taxon>
        <taxon>Magnoliopsida</taxon>
        <taxon>eudicotyledons</taxon>
        <taxon>Gunneridae</taxon>
        <taxon>Pentapetalae</taxon>
        <taxon>rosids</taxon>
        <taxon>fabids</taxon>
        <taxon>Rosales</taxon>
        <taxon>Rosaceae</taxon>
        <taxon>Rosoideae</taxon>
        <taxon>Rosoideae incertae sedis</taxon>
        <taxon>Rubus</taxon>
    </lineage>
</organism>
<feature type="coiled-coil region" evidence="7">
    <location>
        <begin position="131"/>
        <end position="158"/>
    </location>
</feature>
<dbReference type="Gene3D" id="4.10.280.10">
    <property type="entry name" value="Helix-loop-helix DNA-binding domain"/>
    <property type="match status" value="1"/>
</dbReference>
<evidence type="ECO:0000256" key="7">
    <source>
        <dbReference type="SAM" id="Coils"/>
    </source>
</evidence>
<dbReference type="GO" id="GO:0046983">
    <property type="term" value="F:protein dimerization activity"/>
    <property type="evidence" value="ECO:0007669"/>
    <property type="project" value="InterPro"/>
</dbReference>